<dbReference type="EMBL" id="GGEC01088348">
    <property type="protein sequence ID" value="MBX68832.1"/>
    <property type="molecule type" value="Transcribed_RNA"/>
</dbReference>
<proteinExistence type="predicted"/>
<evidence type="ECO:0000313" key="1">
    <source>
        <dbReference type="EMBL" id="MBX68832.1"/>
    </source>
</evidence>
<accession>A0A2P2QP87</accession>
<dbReference type="AlphaFoldDB" id="A0A2P2QP87"/>
<name>A0A2P2QP87_RHIMU</name>
<sequence>MINLMFYACTTKFNFIISLDECVLTTIGEILLVRNDEMASFNQNLTIKFLY</sequence>
<protein>
    <submittedName>
        <fullName evidence="1">Uncharacterized protein</fullName>
    </submittedName>
</protein>
<organism evidence="1">
    <name type="scientific">Rhizophora mucronata</name>
    <name type="common">Asiatic mangrove</name>
    <dbReference type="NCBI Taxonomy" id="61149"/>
    <lineage>
        <taxon>Eukaryota</taxon>
        <taxon>Viridiplantae</taxon>
        <taxon>Streptophyta</taxon>
        <taxon>Embryophyta</taxon>
        <taxon>Tracheophyta</taxon>
        <taxon>Spermatophyta</taxon>
        <taxon>Magnoliopsida</taxon>
        <taxon>eudicotyledons</taxon>
        <taxon>Gunneridae</taxon>
        <taxon>Pentapetalae</taxon>
        <taxon>rosids</taxon>
        <taxon>fabids</taxon>
        <taxon>Malpighiales</taxon>
        <taxon>Rhizophoraceae</taxon>
        <taxon>Rhizophora</taxon>
    </lineage>
</organism>
<reference evidence="1" key="1">
    <citation type="submission" date="2018-02" db="EMBL/GenBank/DDBJ databases">
        <title>Rhizophora mucronata_Transcriptome.</title>
        <authorList>
            <person name="Meera S.P."/>
            <person name="Sreeshan A."/>
            <person name="Augustine A."/>
        </authorList>
    </citation>
    <scope>NUCLEOTIDE SEQUENCE</scope>
    <source>
        <tissue evidence="1">Leaf</tissue>
    </source>
</reference>